<evidence type="ECO:0000313" key="2">
    <source>
        <dbReference type="EMBL" id="QDV07255.1"/>
    </source>
</evidence>
<dbReference type="InterPro" id="IPR021322">
    <property type="entry name" value="DUF2924"/>
</dbReference>
<name>A0A518ET58_9BACT</name>
<dbReference type="AlphaFoldDB" id="A0A518ET58"/>
<dbReference type="Pfam" id="PF11149">
    <property type="entry name" value="DUF2924"/>
    <property type="match status" value="1"/>
</dbReference>
<reference evidence="2 3" key="1">
    <citation type="submission" date="2019-02" db="EMBL/GenBank/DDBJ databases">
        <title>Deep-cultivation of Planctomycetes and their phenomic and genomic characterization uncovers novel biology.</title>
        <authorList>
            <person name="Wiegand S."/>
            <person name="Jogler M."/>
            <person name="Boedeker C."/>
            <person name="Pinto D."/>
            <person name="Vollmers J."/>
            <person name="Rivas-Marin E."/>
            <person name="Kohn T."/>
            <person name="Peeters S.H."/>
            <person name="Heuer A."/>
            <person name="Rast P."/>
            <person name="Oberbeckmann S."/>
            <person name="Bunk B."/>
            <person name="Jeske O."/>
            <person name="Meyerdierks A."/>
            <person name="Storesund J.E."/>
            <person name="Kallscheuer N."/>
            <person name="Luecker S."/>
            <person name="Lage O.M."/>
            <person name="Pohl T."/>
            <person name="Merkel B.J."/>
            <person name="Hornburger P."/>
            <person name="Mueller R.-W."/>
            <person name="Bruemmer F."/>
            <person name="Labrenz M."/>
            <person name="Spormann A.M."/>
            <person name="Op den Camp H."/>
            <person name="Overmann J."/>
            <person name="Amann R."/>
            <person name="Jetten M.S.M."/>
            <person name="Mascher T."/>
            <person name="Medema M.H."/>
            <person name="Devos D.P."/>
            <person name="Kaster A.-K."/>
            <person name="Ovreas L."/>
            <person name="Rohde M."/>
            <person name="Galperin M.Y."/>
            <person name="Jogler C."/>
        </authorList>
    </citation>
    <scope>NUCLEOTIDE SEQUENCE [LARGE SCALE GENOMIC DNA]</scope>
    <source>
        <strain evidence="2 3">Poly30</strain>
    </source>
</reference>
<sequence>MNPSTHPPIKDVLHELQGASVPQLVARYHGLFGKPPRSKHRQWLFYRCAWQEQAIRFGGLSGAAKKRIAEIQAELQLPGLSPKPRSPRKSTSGEPPVGTRLEREWRGTLVVAVRTTNGWEVNGMPYRSLSAGAKAVSGSHVSGPAFFGLTGRGRG</sequence>
<feature type="compositionally biased region" description="Low complexity" evidence="1">
    <location>
        <begin position="77"/>
        <end position="93"/>
    </location>
</feature>
<evidence type="ECO:0000256" key="1">
    <source>
        <dbReference type="SAM" id="MobiDB-lite"/>
    </source>
</evidence>
<gene>
    <name evidence="2" type="ORF">Poly30_27740</name>
</gene>
<evidence type="ECO:0008006" key="4">
    <source>
        <dbReference type="Google" id="ProtNLM"/>
    </source>
</evidence>
<dbReference type="RefSeq" id="WP_145198155.1">
    <property type="nucleotide sequence ID" value="NZ_CP036434.1"/>
</dbReference>
<organism evidence="2 3">
    <name type="scientific">Saltatorellus ferox</name>
    <dbReference type="NCBI Taxonomy" id="2528018"/>
    <lineage>
        <taxon>Bacteria</taxon>
        <taxon>Pseudomonadati</taxon>
        <taxon>Planctomycetota</taxon>
        <taxon>Planctomycetia</taxon>
        <taxon>Planctomycetia incertae sedis</taxon>
        <taxon>Saltatorellus</taxon>
    </lineage>
</organism>
<accession>A0A518ET58</accession>
<dbReference type="OrthoDB" id="284135at2"/>
<dbReference type="EMBL" id="CP036434">
    <property type="protein sequence ID" value="QDV07255.1"/>
    <property type="molecule type" value="Genomic_DNA"/>
</dbReference>
<feature type="region of interest" description="Disordered" evidence="1">
    <location>
        <begin position="75"/>
        <end position="102"/>
    </location>
</feature>
<protein>
    <recommendedName>
        <fullName evidence="4">DUF2924 domain-containing protein</fullName>
    </recommendedName>
</protein>
<proteinExistence type="predicted"/>
<dbReference type="Proteomes" id="UP000320390">
    <property type="component" value="Chromosome"/>
</dbReference>
<keyword evidence="3" id="KW-1185">Reference proteome</keyword>
<evidence type="ECO:0000313" key="3">
    <source>
        <dbReference type="Proteomes" id="UP000320390"/>
    </source>
</evidence>